<organism evidence="2 3">
    <name type="scientific">Actinomadura coerulea</name>
    <dbReference type="NCBI Taxonomy" id="46159"/>
    <lineage>
        <taxon>Bacteria</taxon>
        <taxon>Bacillati</taxon>
        <taxon>Actinomycetota</taxon>
        <taxon>Actinomycetes</taxon>
        <taxon>Streptosporangiales</taxon>
        <taxon>Thermomonosporaceae</taxon>
        <taxon>Actinomadura</taxon>
    </lineage>
</organism>
<reference evidence="2 3" key="1">
    <citation type="submission" date="2020-08" db="EMBL/GenBank/DDBJ databases">
        <title>Sequencing the genomes of 1000 actinobacteria strains.</title>
        <authorList>
            <person name="Klenk H.-P."/>
        </authorList>
    </citation>
    <scope>NUCLEOTIDE SEQUENCE [LARGE SCALE GENOMIC DNA]</scope>
    <source>
        <strain evidence="2 3">DSM 43675</strain>
    </source>
</reference>
<dbReference type="InterPro" id="IPR038666">
    <property type="entry name" value="SSP1_head-tail_sf"/>
</dbReference>
<evidence type="ECO:0000313" key="2">
    <source>
        <dbReference type="EMBL" id="MBB6400513.1"/>
    </source>
</evidence>
<evidence type="ECO:0000256" key="1">
    <source>
        <dbReference type="SAM" id="MobiDB-lite"/>
    </source>
</evidence>
<proteinExistence type="predicted"/>
<dbReference type="Pfam" id="PF05521">
    <property type="entry name" value="Phage_HCP"/>
    <property type="match status" value="1"/>
</dbReference>
<comment type="caution">
    <text evidence="2">The sequence shown here is derived from an EMBL/GenBank/DDBJ whole genome shotgun (WGS) entry which is preliminary data.</text>
</comment>
<accession>A0A7X0G6U9</accession>
<keyword evidence="3" id="KW-1185">Reference proteome</keyword>
<feature type="compositionally biased region" description="Basic and acidic residues" evidence="1">
    <location>
        <begin position="1"/>
        <end position="10"/>
    </location>
</feature>
<sequence length="103" mass="11325">MLRDRREVFRPTRVSDGMGGGSTTFVKVGTVRCKVDLPGAEERESADQWGAEHTHSVFLLPSADVRRGDELRGGDLVLRVLTVVCPSSPRYRKARCSAVQPKG</sequence>
<name>A0A7X0G6U9_9ACTN</name>
<dbReference type="Proteomes" id="UP000546324">
    <property type="component" value="Unassembled WGS sequence"/>
</dbReference>
<dbReference type="EMBL" id="JACHMQ010000001">
    <property type="protein sequence ID" value="MBB6400513.1"/>
    <property type="molecule type" value="Genomic_DNA"/>
</dbReference>
<dbReference type="RefSeq" id="WP_185035335.1">
    <property type="nucleotide sequence ID" value="NZ_JACHMQ010000001.1"/>
</dbReference>
<feature type="region of interest" description="Disordered" evidence="1">
    <location>
        <begin position="1"/>
        <end position="21"/>
    </location>
</feature>
<dbReference type="InterPro" id="IPR008767">
    <property type="entry name" value="Phage_SPP1_head-tail_adaptor"/>
</dbReference>
<dbReference type="AlphaFoldDB" id="A0A7X0G6U9"/>
<gene>
    <name evidence="2" type="ORF">BKA00_007427</name>
</gene>
<evidence type="ECO:0000313" key="3">
    <source>
        <dbReference type="Proteomes" id="UP000546324"/>
    </source>
</evidence>
<dbReference type="Gene3D" id="2.40.10.270">
    <property type="entry name" value="Bacteriophage SPP1 head-tail adaptor protein"/>
    <property type="match status" value="1"/>
</dbReference>
<protein>
    <submittedName>
        <fullName evidence="2">Head-tail adaptor</fullName>
    </submittedName>
</protein>